<reference evidence="2" key="1">
    <citation type="journal article" date="2018" name="Genome Biol.">
        <title>SKESA: strategic k-mer extension for scrupulous assemblies.</title>
        <authorList>
            <person name="Souvorov A."/>
            <person name="Agarwala R."/>
            <person name="Lipman D.J."/>
        </authorList>
    </citation>
    <scope>NUCLEOTIDE SEQUENCE</scope>
    <source>
        <strain evidence="2">12-6852</strain>
    </source>
</reference>
<evidence type="ECO:0000256" key="1">
    <source>
        <dbReference type="SAM" id="Phobius"/>
    </source>
</evidence>
<evidence type="ECO:0000313" key="2">
    <source>
        <dbReference type="EMBL" id="HAE3260740.1"/>
    </source>
</evidence>
<dbReference type="AlphaFoldDB" id="A0A729Q5X9"/>
<proteinExistence type="predicted"/>
<protein>
    <submittedName>
        <fullName evidence="2">Uncharacterized protein</fullName>
    </submittedName>
</protein>
<reference evidence="2" key="2">
    <citation type="submission" date="2018-07" db="EMBL/GenBank/DDBJ databases">
        <authorList>
            <consortium name="NCBI Pathogen Detection Project"/>
        </authorList>
    </citation>
    <scope>NUCLEOTIDE SEQUENCE</scope>
    <source>
        <strain evidence="2">12-6852</strain>
    </source>
</reference>
<comment type="caution">
    <text evidence="2">The sequence shown here is derived from an EMBL/GenBank/DDBJ whole genome shotgun (WGS) entry which is preliminary data.</text>
</comment>
<sequence length="50" mass="5605">MPAIPALLLIALVLWLLVSHPKRFLVLWLAMFAMAVLFAGSILFVALYLH</sequence>
<keyword evidence="1" id="KW-0812">Transmembrane</keyword>
<dbReference type="EMBL" id="DAAROR010000024">
    <property type="protein sequence ID" value="HAE3260740.1"/>
    <property type="molecule type" value="Genomic_DNA"/>
</dbReference>
<keyword evidence="1" id="KW-0472">Membrane</keyword>
<accession>A0A729Q5X9</accession>
<keyword evidence="1" id="KW-1133">Transmembrane helix</keyword>
<name>A0A729Q5X9_SALHO</name>
<feature type="transmembrane region" description="Helical" evidence="1">
    <location>
        <begin position="29"/>
        <end position="49"/>
    </location>
</feature>
<gene>
    <name evidence="2" type="ORF">G3430_003024</name>
</gene>
<organism evidence="2">
    <name type="scientific">Salmonella enterica subsp. houtenae serovar 18:z36,z38:-</name>
    <dbReference type="NCBI Taxonomy" id="2577510"/>
    <lineage>
        <taxon>Bacteria</taxon>
        <taxon>Pseudomonadati</taxon>
        <taxon>Pseudomonadota</taxon>
        <taxon>Gammaproteobacteria</taxon>
        <taxon>Enterobacterales</taxon>
        <taxon>Enterobacteriaceae</taxon>
        <taxon>Salmonella</taxon>
    </lineage>
</organism>